<proteinExistence type="predicted"/>
<dbReference type="SUPFAM" id="SSF51261">
    <property type="entry name" value="Duplicated hybrid motif"/>
    <property type="match status" value="1"/>
</dbReference>
<dbReference type="EMBL" id="CP012332">
    <property type="protein sequence ID" value="AKU92540.1"/>
    <property type="molecule type" value="Genomic_DNA"/>
</dbReference>
<feature type="domain" description="M23ase beta-sheet core" evidence="2">
    <location>
        <begin position="107"/>
        <end position="196"/>
    </location>
</feature>
<dbReference type="KEGG" id="vin:AKJ08_2927"/>
<evidence type="ECO:0000259" key="2">
    <source>
        <dbReference type="Pfam" id="PF01551"/>
    </source>
</evidence>
<dbReference type="STRING" id="1391653.AKJ08_2927"/>
<dbReference type="Gene3D" id="2.70.70.10">
    <property type="entry name" value="Glucose Permease (Domain IIA)"/>
    <property type="match status" value="1"/>
</dbReference>
<accession>A0A0K1PG96</accession>
<dbReference type="Proteomes" id="UP000055590">
    <property type="component" value="Chromosome"/>
</dbReference>
<dbReference type="RefSeq" id="WP_050726695.1">
    <property type="nucleotide sequence ID" value="NZ_CP012332.1"/>
</dbReference>
<sequence>MQLARMLVSMSCAALALLPGCATAPARGEATSRADDAESIEAVVVHPIFASRFETNEHWAGQVSEPGDALGSDCVVARLVEENGRLWLRKYRGDGARNEDWYGWRREVLSPISGEVVKIHENPKTNEPGVLGEGMATIVELQRADGVHVWVVHLQEIRVQVGDRVAAGQPIGLVGNNGQSRHPHIHVGAWRDGRPLQIRFDLKAIAELAKREIDQ</sequence>
<evidence type="ECO:0000256" key="1">
    <source>
        <dbReference type="SAM" id="SignalP"/>
    </source>
</evidence>
<gene>
    <name evidence="3" type="ORF">AKJ08_2927</name>
</gene>
<name>A0A0K1PG96_9BACT</name>
<feature type="chain" id="PRO_5005466016" description="M23ase beta-sheet core domain-containing protein" evidence="1">
    <location>
        <begin position="25"/>
        <end position="215"/>
    </location>
</feature>
<keyword evidence="4" id="KW-1185">Reference proteome</keyword>
<evidence type="ECO:0000313" key="4">
    <source>
        <dbReference type="Proteomes" id="UP000055590"/>
    </source>
</evidence>
<dbReference type="InterPro" id="IPR016047">
    <property type="entry name" value="M23ase_b-sheet_dom"/>
</dbReference>
<keyword evidence="1" id="KW-0732">Signal</keyword>
<dbReference type="OrthoDB" id="9795421at2"/>
<reference evidence="3 4" key="1">
    <citation type="submission" date="2015-08" db="EMBL/GenBank/DDBJ databases">
        <authorList>
            <person name="Babu N.S."/>
            <person name="Beckwith C.J."/>
            <person name="Beseler K.G."/>
            <person name="Brison A."/>
            <person name="Carone J.V."/>
            <person name="Caskin T.P."/>
            <person name="Diamond M."/>
            <person name="Durham M.E."/>
            <person name="Foxe J.M."/>
            <person name="Go M."/>
            <person name="Henderson B.A."/>
            <person name="Jones I.B."/>
            <person name="McGettigan J.A."/>
            <person name="Micheletti S.J."/>
            <person name="Nasrallah M.E."/>
            <person name="Ortiz D."/>
            <person name="Piller C.R."/>
            <person name="Privatt S.R."/>
            <person name="Schneider S.L."/>
            <person name="Sharp S."/>
            <person name="Smith T.C."/>
            <person name="Stanton J.D."/>
            <person name="Ullery H.E."/>
            <person name="Wilson R.J."/>
            <person name="Serrano M.G."/>
            <person name="Buck G."/>
            <person name="Lee V."/>
            <person name="Wang Y."/>
            <person name="Carvalho R."/>
            <person name="Voegtly L."/>
            <person name="Shi R."/>
            <person name="Duckworth R."/>
            <person name="Johnson A."/>
            <person name="Loviza R."/>
            <person name="Walstead R."/>
            <person name="Shah Z."/>
            <person name="Kiflezghi M."/>
            <person name="Wade K."/>
            <person name="Ball S.L."/>
            <person name="Bradley K.W."/>
            <person name="Asai D.J."/>
            <person name="Bowman C.A."/>
            <person name="Russell D.A."/>
            <person name="Pope W.H."/>
            <person name="Jacobs-Sera D."/>
            <person name="Hendrix R.W."/>
            <person name="Hatfull G.F."/>
        </authorList>
    </citation>
    <scope>NUCLEOTIDE SEQUENCE [LARGE SCALE GENOMIC DNA]</scope>
    <source>
        <strain evidence="3 4">DSM 27710</strain>
    </source>
</reference>
<dbReference type="PANTHER" id="PTHR21666:SF270">
    <property type="entry name" value="MUREIN HYDROLASE ACTIVATOR ENVC"/>
    <property type="match status" value="1"/>
</dbReference>
<dbReference type="CDD" id="cd12797">
    <property type="entry name" value="M23_peptidase"/>
    <property type="match status" value="1"/>
</dbReference>
<dbReference type="PANTHER" id="PTHR21666">
    <property type="entry name" value="PEPTIDASE-RELATED"/>
    <property type="match status" value="1"/>
</dbReference>
<organism evidence="3 4">
    <name type="scientific">Vulgatibacter incomptus</name>
    <dbReference type="NCBI Taxonomy" id="1391653"/>
    <lineage>
        <taxon>Bacteria</taxon>
        <taxon>Pseudomonadati</taxon>
        <taxon>Myxococcota</taxon>
        <taxon>Myxococcia</taxon>
        <taxon>Myxococcales</taxon>
        <taxon>Cystobacterineae</taxon>
        <taxon>Vulgatibacteraceae</taxon>
        <taxon>Vulgatibacter</taxon>
    </lineage>
</organism>
<feature type="signal peptide" evidence="1">
    <location>
        <begin position="1"/>
        <end position="24"/>
    </location>
</feature>
<protein>
    <recommendedName>
        <fullName evidence="2">M23ase beta-sheet core domain-containing protein</fullName>
    </recommendedName>
</protein>
<evidence type="ECO:0000313" key="3">
    <source>
        <dbReference type="EMBL" id="AKU92540.1"/>
    </source>
</evidence>
<dbReference type="AlphaFoldDB" id="A0A0K1PG96"/>
<dbReference type="InterPro" id="IPR050570">
    <property type="entry name" value="Cell_wall_metabolism_enzyme"/>
</dbReference>
<dbReference type="InterPro" id="IPR011055">
    <property type="entry name" value="Dup_hybrid_motif"/>
</dbReference>
<dbReference type="Pfam" id="PF01551">
    <property type="entry name" value="Peptidase_M23"/>
    <property type="match status" value="1"/>
</dbReference>
<dbReference type="GO" id="GO:0004222">
    <property type="term" value="F:metalloendopeptidase activity"/>
    <property type="evidence" value="ECO:0007669"/>
    <property type="project" value="TreeGrafter"/>
</dbReference>